<protein>
    <submittedName>
        <fullName evidence="1">Uncharacterized protein</fullName>
    </submittedName>
</protein>
<gene>
    <name evidence="1" type="ORF">DDZ18_13415</name>
</gene>
<name>A0A2U2BQY1_9PROT</name>
<organism evidence="1 2">
    <name type="scientific">Marinicauda salina</name>
    <dbReference type="NCBI Taxonomy" id="2135793"/>
    <lineage>
        <taxon>Bacteria</taxon>
        <taxon>Pseudomonadati</taxon>
        <taxon>Pseudomonadota</taxon>
        <taxon>Alphaproteobacteria</taxon>
        <taxon>Maricaulales</taxon>
        <taxon>Maricaulaceae</taxon>
        <taxon>Marinicauda</taxon>
    </lineage>
</organism>
<reference evidence="2" key="1">
    <citation type="submission" date="2018-05" db="EMBL/GenBank/DDBJ databases">
        <authorList>
            <person name="Liu B.-T."/>
        </authorList>
    </citation>
    <scope>NUCLEOTIDE SEQUENCE [LARGE SCALE GENOMIC DNA]</scope>
    <source>
        <strain evidence="2">WD6-1</strain>
    </source>
</reference>
<accession>A0A2U2BQY1</accession>
<comment type="caution">
    <text evidence="1">The sequence shown here is derived from an EMBL/GenBank/DDBJ whole genome shotgun (WGS) entry which is preliminary data.</text>
</comment>
<sequence length="97" mass="10102">MFLTVAGAMLALAACSRAPEDRIFAACTQDETASEEECRCLSDGLAAELSDESLEAVADSIEEAARSDGQGGEAMNELGMETVMTVTMTAKNCGMAQ</sequence>
<dbReference type="Proteomes" id="UP000245168">
    <property type="component" value="Unassembled WGS sequence"/>
</dbReference>
<dbReference type="AlphaFoldDB" id="A0A2U2BQY1"/>
<evidence type="ECO:0000313" key="1">
    <source>
        <dbReference type="EMBL" id="PWE16413.1"/>
    </source>
</evidence>
<keyword evidence="2" id="KW-1185">Reference proteome</keyword>
<proteinExistence type="predicted"/>
<evidence type="ECO:0000313" key="2">
    <source>
        <dbReference type="Proteomes" id="UP000245168"/>
    </source>
</evidence>
<dbReference type="EMBL" id="QEXV01000007">
    <property type="protein sequence ID" value="PWE16413.1"/>
    <property type="molecule type" value="Genomic_DNA"/>
</dbReference>